<dbReference type="SUPFAM" id="SSF81383">
    <property type="entry name" value="F-box domain"/>
    <property type="match status" value="1"/>
</dbReference>
<reference evidence="3" key="1">
    <citation type="journal article" date="2020" name="Stud. Mycol.">
        <title>101 Dothideomycetes genomes: a test case for predicting lifestyles and emergence of pathogens.</title>
        <authorList>
            <person name="Haridas S."/>
            <person name="Albert R."/>
            <person name="Binder M."/>
            <person name="Bloem J."/>
            <person name="Labutti K."/>
            <person name="Salamov A."/>
            <person name="Andreopoulos B."/>
            <person name="Baker S."/>
            <person name="Barry K."/>
            <person name="Bills G."/>
            <person name="Bluhm B."/>
            <person name="Cannon C."/>
            <person name="Castanera R."/>
            <person name="Culley D."/>
            <person name="Daum C."/>
            <person name="Ezra D."/>
            <person name="Gonzalez J."/>
            <person name="Henrissat B."/>
            <person name="Kuo A."/>
            <person name="Liang C."/>
            <person name="Lipzen A."/>
            <person name="Lutzoni F."/>
            <person name="Magnuson J."/>
            <person name="Mondo S."/>
            <person name="Nolan M."/>
            <person name="Ohm R."/>
            <person name="Pangilinan J."/>
            <person name="Park H.-J."/>
            <person name="Ramirez L."/>
            <person name="Alfaro M."/>
            <person name="Sun H."/>
            <person name="Tritt A."/>
            <person name="Yoshinaga Y."/>
            <person name="Zwiers L.-H."/>
            <person name="Turgeon B."/>
            <person name="Goodwin S."/>
            <person name="Spatafora J."/>
            <person name="Crous P."/>
            <person name="Grigoriev I."/>
        </authorList>
    </citation>
    <scope>NUCLEOTIDE SEQUENCE</scope>
    <source>
        <strain evidence="3">CBS 480.64</strain>
    </source>
</reference>
<dbReference type="Pfam" id="PF12937">
    <property type="entry name" value="F-box-like"/>
    <property type="match status" value="1"/>
</dbReference>
<dbReference type="PROSITE" id="PS51184">
    <property type="entry name" value="JMJC"/>
    <property type="match status" value="1"/>
</dbReference>
<dbReference type="PANTHER" id="PTHR12480">
    <property type="entry name" value="ARGININE DEMETHYLASE AND LYSYL-HYDROXYLASE JMJD"/>
    <property type="match status" value="1"/>
</dbReference>
<dbReference type="GO" id="GO:0000987">
    <property type="term" value="F:cis-regulatory region sequence-specific DNA binding"/>
    <property type="evidence" value="ECO:0007669"/>
    <property type="project" value="TreeGrafter"/>
</dbReference>
<organism evidence="3 4">
    <name type="scientific">Piedraia hortae CBS 480.64</name>
    <dbReference type="NCBI Taxonomy" id="1314780"/>
    <lineage>
        <taxon>Eukaryota</taxon>
        <taxon>Fungi</taxon>
        <taxon>Dikarya</taxon>
        <taxon>Ascomycota</taxon>
        <taxon>Pezizomycotina</taxon>
        <taxon>Dothideomycetes</taxon>
        <taxon>Dothideomycetidae</taxon>
        <taxon>Capnodiales</taxon>
        <taxon>Piedraiaceae</taxon>
        <taxon>Piedraia</taxon>
    </lineage>
</organism>
<evidence type="ECO:0000259" key="1">
    <source>
        <dbReference type="PROSITE" id="PS50181"/>
    </source>
</evidence>
<keyword evidence="4" id="KW-1185">Reference proteome</keyword>
<dbReference type="Pfam" id="PF13621">
    <property type="entry name" value="Cupin_8"/>
    <property type="match status" value="1"/>
</dbReference>
<dbReference type="InterPro" id="IPR001810">
    <property type="entry name" value="F-box_dom"/>
</dbReference>
<dbReference type="PROSITE" id="PS50181">
    <property type="entry name" value="FBOX"/>
    <property type="match status" value="1"/>
</dbReference>
<proteinExistence type="predicted"/>
<dbReference type="InterPro" id="IPR041667">
    <property type="entry name" value="Cupin_8"/>
</dbReference>
<gene>
    <name evidence="3" type="ORF">K470DRAFT_300504</name>
</gene>
<sequence>MDGTRPTKRARLELQKHPLRVRPGGNALTASVNLKDACGLFALLPDEVLANLLELQSAADLLRLGSTCRALHAFSRDDELWRALFVQKSPELFSWRGTWRATYLGLAEEPRVDCSNLFSDVLHRPFFCATVPLLPFTQGIPVHNRISRLKDLSVEEYQSSWFSKPFILTDTVKNWPIYKSWSLSSLQERYADTRFRAEAVDWPLKTYIEYMSNNSDESPLYLFDRSFVEKMHLSESDYEPPACFGTDLFSVLGVQRPDYRWLIIGPGRSGSTFHKDPNGTSAWNAVIRGSKYWVMFPSSSPPPGIYVSADKTEVTSPLSIAEWLLGFHTEARLSPGCVEGICNEGEVLHVPSGWYHLVLNLESSIAITQNFVSQPRLAAVLHFLRNQKQNISGFRDDIDDIYELFISKLKHHHPEALEQALETLESGNRPWKKVTENEETFTFGFSS</sequence>
<dbReference type="EMBL" id="MU005998">
    <property type="protein sequence ID" value="KAF2859056.1"/>
    <property type="molecule type" value="Genomic_DNA"/>
</dbReference>
<dbReference type="InterPro" id="IPR003347">
    <property type="entry name" value="JmjC_dom"/>
</dbReference>
<dbReference type="PANTHER" id="PTHR12480:SF21">
    <property type="entry name" value="JMJC DOMAIN-CONTAINING PROTEIN 8"/>
    <property type="match status" value="1"/>
</dbReference>
<dbReference type="AlphaFoldDB" id="A0A6A7BUP5"/>
<dbReference type="GO" id="GO:0005634">
    <property type="term" value="C:nucleus"/>
    <property type="evidence" value="ECO:0007669"/>
    <property type="project" value="TreeGrafter"/>
</dbReference>
<dbReference type="Gene3D" id="1.20.1280.50">
    <property type="match status" value="1"/>
</dbReference>
<dbReference type="Gene3D" id="2.60.120.650">
    <property type="entry name" value="Cupin"/>
    <property type="match status" value="1"/>
</dbReference>
<name>A0A6A7BUP5_9PEZI</name>
<dbReference type="OrthoDB" id="424465at2759"/>
<dbReference type="Proteomes" id="UP000799421">
    <property type="component" value="Unassembled WGS sequence"/>
</dbReference>
<dbReference type="SUPFAM" id="SSF51197">
    <property type="entry name" value="Clavaminate synthase-like"/>
    <property type="match status" value="1"/>
</dbReference>
<feature type="domain" description="F-box" evidence="1">
    <location>
        <begin position="38"/>
        <end position="84"/>
    </location>
</feature>
<dbReference type="SMART" id="SM00558">
    <property type="entry name" value="JmjC"/>
    <property type="match status" value="1"/>
</dbReference>
<accession>A0A6A7BUP5</accession>
<dbReference type="InterPro" id="IPR036047">
    <property type="entry name" value="F-box-like_dom_sf"/>
</dbReference>
<feature type="domain" description="JmjC" evidence="2">
    <location>
        <begin position="229"/>
        <end position="388"/>
    </location>
</feature>
<evidence type="ECO:0000313" key="3">
    <source>
        <dbReference type="EMBL" id="KAF2859056.1"/>
    </source>
</evidence>
<protein>
    <submittedName>
        <fullName evidence="3">F-box and JmjC domain-containing protein</fullName>
    </submittedName>
</protein>
<evidence type="ECO:0000313" key="4">
    <source>
        <dbReference type="Proteomes" id="UP000799421"/>
    </source>
</evidence>
<evidence type="ECO:0000259" key="2">
    <source>
        <dbReference type="PROSITE" id="PS51184"/>
    </source>
</evidence>
<dbReference type="InterPro" id="IPR050910">
    <property type="entry name" value="JMJD6_ArgDemeth/LysHydrox"/>
</dbReference>